<dbReference type="SUPFAM" id="SSF56784">
    <property type="entry name" value="HAD-like"/>
    <property type="match status" value="1"/>
</dbReference>
<dbReference type="SFLD" id="SFLDG01129">
    <property type="entry name" value="C1.5:_HAD__Beta-PGM__Phosphata"/>
    <property type="match status" value="1"/>
</dbReference>
<comment type="caution">
    <text evidence="1">The sequence shown here is derived from an EMBL/GenBank/DDBJ whole genome shotgun (WGS) entry which is preliminary data.</text>
</comment>
<dbReference type="InterPro" id="IPR036412">
    <property type="entry name" value="HAD-like_sf"/>
</dbReference>
<keyword evidence="1" id="KW-0378">Hydrolase</keyword>
<dbReference type="SFLD" id="SFLDS00003">
    <property type="entry name" value="Haloacid_Dehalogenase"/>
    <property type="match status" value="1"/>
</dbReference>
<dbReference type="NCBIfam" id="TIGR01549">
    <property type="entry name" value="HAD-SF-IA-v1"/>
    <property type="match status" value="1"/>
</dbReference>
<dbReference type="PANTHER" id="PTHR43434:SF26">
    <property type="entry name" value="PYROPHOSPHATASE PPAX"/>
    <property type="match status" value="1"/>
</dbReference>
<dbReference type="RefSeq" id="WP_243119984.1">
    <property type="nucleotide sequence ID" value="NZ_JADMSE010000008.1"/>
</dbReference>
<dbReference type="AlphaFoldDB" id="A0A9X4B2I6"/>
<dbReference type="InterPro" id="IPR023214">
    <property type="entry name" value="HAD_sf"/>
</dbReference>
<proteinExistence type="predicted"/>
<dbReference type="InterPro" id="IPR023198">
    <property type="entry name" value="PGP-like_dom2"/>
</dbReference>
<dbReference type="GO" id="GO:0006281">
    <property type="term" value="P:DNA repair"/>
    <property type="evidence" value="ECO:0007669"/>
    <property type="project" value="TreeGrafter"/>
</dbReference>
<dbReference type="InterPro" id="IPR050155">
    <property type="entry name" value="HAD-like_hydrolase_sf"/>
</dbReference>
<dbReference type="Gene3D" id="3.40.50.1000">
    <property type="entry name" value="HAD superfamily/HAD-like"/>
    <property type="match status" value="1"/>
</dbReference>
<dbReference type="Pfam" id="PF13419">
    <property type="entry name" value="HAD_2"/>
    <property type="match status" value="1"/>
</dbReference>
<dbReference type="GO" id="GO:0005829">
    <property type="term" value="C:cytosol"/>
    <property type="evidence" value="ECO:0007669"/>
    <property type="project" value="TreeGrafter"/>
</dbReference>
<evidence type="ECO:0000313" key="2">
    <source>
        <dbReference type="Proteomes" id="UP001141183"/>
    </source>
</evidence>
<name>A0A9X4B2I6_9CLOT</name>
<dbReference type="PANTHER" id="PTHR43434">
    <property type="entry name" value="PHOSPHOGLYCOLATE PHOSPHATASE"/>
    <property type="match status" value="1"/>
</dbReference>
<sequence length="210" mass="24066">MREYKCIIFDLDGTILNTERMNLIPLQRLIKEELGEVISYEDLLKYKAYAGKRTLEDLGFKDIDKSYKKWVQYVNDFEEGAVLYEGFDEVMKTLNSKGIICAIASSKMKDQYEIDFGPTGLKKYIQCEVLADDTKRHKPYPDPLLKVSEILNISPKDCIYIGDTIFDFKATKAAGMDFGIAMWGADDLDGIDADYNFKNPSDILKELNFL</sequence>
<dbReference type="InterPro" id="IPR041492">
    <property type="entry name" value="HAD_2"/>
</dbReference>
<dbReference type="Gene3D" id="1.10.150.240">
    <property type="entry name" value="Putative phosphatase, domain 2"/>
    <property type="match status" value="1"/>
</dbReference>
<reference evidence="1" key="1">
    <citation type="submission" date="2022-05" db="EMBL/GenBank/DDBJ databases">
        <title>Draft genome sequence of Clostridium tertium strain CP3 isolated from Peru.</title>
        <authorList>
            <person name="Hurtado R."/>
            <person name="Lima L."/>
            <person name="Sousa T."/>
            <person name="Jaiswal A.K."/>
            <person name="Tiwari S."/>
            <person name="Maturrano L."/>
            <person name="Brenig B."/>
            <person name="Azevedo V."/>
        </authorList>
    </citation>
    <scope>NUCLEOTIDE SEQUENCE</scope>
    <source>
        <strain evidence="1">CP3</strain>
    </source>
</reference>
<keyword evidence="2" id="KW-1185">Reference proteome</keyword>
<dbReference type="GO" id="GO:0008967">
    <property type="term" value="F:phosphoglycolate phosphatase activity"/>
    <property type="evidence" value="ECO:0007669"/>
    <property type="project" value="TreeGrafter"/>
</dbReference>
<dbReference type="InterPro" id="IPR006439">
    <property type="entry name" value="HAD-SF_hydro_IA"/>
</dbReference>
<gene>
    <name evidence="1" type="ORF">NE398_16775</name>
</gene>
<protein>
    <submittedName>
        <fullName evidence="1">HAD family hydrolase</fullName>
    </submittedName>
</protein>
<organism evidence="1 2">
    <name type="scientific">Clostridium tertium</name>
    <dbReference type="NCBI Taxonomy" id="1559"/>
    <lineage>
        <taxon>Bacteria</taxon>
        <taxon>Bacillati</taxon>
        <taxon>Bacillota</taxon>
        <taxon>Clostridia</taxon>
        <taxon>Eubacteriales</taxon>
        <taxon>Clostridiaceae</taxon>
        <taxon>Clostridium</taxon>
    </lineage>
</organism>
<evidence type="ECO:0000313" key="1">
    <source>
        <dbReference type="EMBL" id="MDC4241792.1"/>
    </source>
</evidence>
<dbReference type="Proteomes" id="UP001141183">
    <property type="component" value="Unassembled WGS sequence"/>
</dbReference>
<dbReference type="EMBL" id="JAMRYU010000019">
    <property type="protein sequence ID" value="MDC4241792.1"/>
    <property type="molecule type" value="Genomic_DNA"/>
</dbReference>
<accession>A0A9X4B2I6</accession>